<sequence length="818" mass="93041">MDEEIEEGMLIEDETEPPPSESNTGKISPYETLRESKSSVEEIVTKMLSIKKHGESKTQLRELVTQMFLHFVTLRQANRSILLEEDRVKAETERAKAPVDFTTLQLNNLMYEKSHYVKAIKACKDFKSKYPDIELVSEDEFFRDAPEDIKNSIRSKDSAHNLMLQRLDYELYQRKELCKRREELEQHKKSLSEVIANRKKFLSSLPSHLKSLKKASLPVQNQLGILQTKKLKQHQLAELLPPPLYVIYSQFLAQKEAFGEHIDLEIVGSVKDAQTFARHQANKETGTSTNAENSKLEDDAPDEDDDGQRRRKRPKKIPGKVSIEHAGIYQVHPLKIILHIYDDETCEPKSMKLLSLKFECLLKLNIICVGIEGSHEGPENNILCNLFPDDTGLELPHQSAKLVVGETLASFSDKRTSRPYKWAQHLAGIDFLPELPPLVSGQEAASGETVKSDIISGLSMYRQQNRIKTVVQRLRSRKKAQLALVEQLDSLEKLKWPVLTCADVPWVSHKPSCCLQGWSLMGHRTSQTSSLTTMEKEKVQDTVDVDMLGKSGISREEIDGAREDGELPALVSATSILNKPQLTPLKTSNLEHSKQLTLISKSITPQTNYSRMQSFNKHDEEYELMLDVDYDQDEPVQPEPAADDVASIPSNMTKNTWIDYGSKEYCLVMTRNAGSPAKNLKLQAKIKISMEYPLRPPLFTLNLYTINSEENRDQSGDSDWYNELRAMEAEVNLHILKMLPVDEENYILSHQICCLAMLFNYCIGEAPLFSERRKSSSVIDVGLCKPVSGSLRSRSFRGRDRRKMISWKDIECTPGYPC</sequence>
<dbReference type="RefSeq" id="XP_022132280.1">
    <property type="nucleotide sequence ID" value="XM_022276588.1"/>
</dbReference>
<dbReference type="AlphaFoldDB" id="A0A6J1BS10"/>
<dbReference type="Pfam" id="PF09766">
    <property type="entry name" value="FmiP_Thoc5"/>
    <property type="match status" value="1"/>
</dbReference>
<dbReference type="GeneID" id="111005171"/>
<evidence type="ECO:0000256" key="3">
    <source>
        <dbReference type="ARBA" id="ARBA00023242"/>
    </source>
</evidence>
<dbReference type="GO" id="GO:0000445">
    <property type="term" value="C:THO complex part of transcription export complex"/>
    <property type="evidence" value="ECO:0007669"/>
    <property type="project" value="TreeGrafter"/>
</dbReference>
<evidence type="ECO:0000256" key="4">
    <source>
        <dbReference type="SAM" id="MobiDB-lite"/>
    </source>
</evidence>
<feature type="compositionally biased region" description="Acidic residues" evidence="4">
    <location>
        <begin position="1"/>
        <end position="16"/>
    </location>
</feature>
<proteinExistence type="inferred from homology"/>
<dbReference type="GO" id="GO:0003729">
    <property type="term" value="F:mRNA binding"/>
    <property type="evidence" value="ECO:0007669"/>
    <property type="project" value="TreeGrafter"/>
</dbReference>
<keyword evidence="5" id="KW-1185">Reference proteome</keyword>
<protein>
    <submittedName>
        <fullName evidence="6">THO complex subunit 5B</fullName>
    </submittedName>
</protein>
<evidence type="ECO:0000313" key="6">
    <source>
        <dbReference type="RefSeq" id="XP_022132280.1"/>
    </source>
</evidence>
<comment type="subcellular location">
    <subcellularLocation>
        <location evidence="1">Nucleus</location>
    </subcellularLocation>
</comment>
<dbReference type="Proteomes" id="UP000504603">
    <property type="component" value="Unplaced"/>
</dbReference>
<feature type="compositionally biased region" description="Polar residues" evidence="4">
    <location>
        <begin position="283"/>
        <end position="293"/>
    </location>
</feature>
<name>A0A6J1BS10_MOMCH</name>
<keyword evidence="3" id="KW-0539">Nucleus</keyword>
<accession>A0A6J1BS10</accession>
<dbReference type="OrthoDB" id="20582at2759"/>
<dbReference type="GO" id="GO:0006406">
    <property type="term" value="P:mRNA export from nucleus"/>
    <property type="evidence" value="ECO:0007669"/>
    <property type="project" value="TreeGrafter"/>
</dbReference>
<reference evidence="6" key="1">
    <citation type="submission" date="2025-08" db="UniProtKB">
        <authorList>
            <consortium name="RefSeq"/>
        </authorList>
    </citation>
    <scope>IDENTIFICATION</scope>
    <source>
        <strain evidence="6">OHB3-1</strain>
    </source>
</reference>
<feature type="region of interest" description="Disordered" evidence="4">
    <location>
        <begin position="279"/>
        <end position="317"/>
    </location>
</feature>
<organism evidence="5 6">
    <name type="scientific">Momordica charantia</name>
    <name type="common">Bitter gourd</name>
    <name type="synonym">Balsam pear</name>
    <dbReference type="NCBI Taxonomy" id="3673"/>
    <lineage>
        <taxon>Eukaryota</taxon>
        <taxon>Viridiplantae</taxon>
        <taxon>Streptophyta</taxon>
        <taxon>Embryophyta</taxon>
        <taxon>Tracheophyta</taxon>
        <taxon>Spermatophyta</taxon>
        <taxon>Magnoliopsida</taxon>
        <taxon>eudicotyledons</taxon>
        <taxon>Gunneridae</taxon>
        <taxon>Pentapetalae</taxon>
        <taxon>rosids</taxon>
        <taxon>fabids</taxon>
        <taxon>Cucurbitales</taxon>
        <taxon>Cucurbitaceae</taxon>
        <taxon>Momordiceae</taxon>
        <taxon>Momordica</taxon>
    </lineage>
</organism>
<dbReference type="PANTHER" id="PTHR13375">
    <property type="entry name" value="FMS INTERACTING PROTEIN"/>
    <property type="match status" value="1"/>
</dbReference>
<dbReference type="PANTHER" id="PTHR13375:SF3">
    <property type="entry name" value="THO COMPLEX SUBUNIT 5 HOMOLOG"/>
    <property type="match status" value="1"/>
</dbReference>
<evidence type="ECO:0000256" key="1">
    <source>
        <dbReference type="ARBA" id="ARBA00004123"/>
    </source>
</evidence>
<comment type="similarity">
    <text evidence="2">Belongs to the THOC5 family.</text>
</comment>
<evidence type="ECO:0000313" key="5">
    <source>
        <dbReference type="Proteomes" id="UP000504603"/>
    </source>
</evidence>
<dbReference type="KEGG" id="mcha:111005171"/>
<feature type="region of interest" description="Disordered" evidence="4">
    <location>
        <begin position="1"/>
        <end position="33"/>
    </location>
</feature>
<dbReference type="InterPro" id="IPR019163">
    <property type="entry name" value="THO_Thoc5"/>
</dbReference>
<evidence type="ECO:0000256" key="2">
    <source>
        <dbReference type="ARBA" id="ARBA00008044"/>
    </source>
</evidence>
<gene>
    <name evidence="6" type="primary">LOC111005171</name>
</gene>